<evidence type="ECO:0000313" key="1">
    <source>
        <dbReference type="EMBL" id="CAE7424863.1"/>
    </source>
</evidence>
<accession>A0A812R7U7</accession>
<gene>
    <name evidence="1" type="ORF">SNAT2548_LOCUS23121</name>
</gene>
<dbReference type="Proteomes" id="UP000604046">
    <property type="component" value="Unassembled WGS sequence"/>
</dbReference>
<dbReference type="AlphaFoldDB" id="A0A812R7U7"/>
<proteinExistence type="predicted"/>
<name>A0A812R7U7_9DINO</name>
<dbReference type="EMBL" id="CAJNDS010002310">
    <property type="protein sequence ID" value="CAE7424863.1"/>
    <property type="molecule type" value="Genomic_DNA"/>
</dbReference>
<protein>
    <submittedName>
        <fullName evidence="1">Uncharacterized protein</fullName>
    </submittedName>
</protein>
<keyword evidence="2" id="KW-1185">Reference proteome</keyword>
<comment type="caution">
    <text evidence="1">The sequence shown here is derived from an EMBL/GenBank/DDBJ whole genome shotgun (WGS) entry which is preliminary data.</text>
</comment>
<evidence type="ECO:0000313" key="2">
    <source>
        <dbReference type="Proteomes" id="UP000604046"/>
    </source>
</evidence>
<sequence>MCLFGLWRALVETDLNGVAEGISVARYRVGQQQRVLWVEAPFRLPGLIADLLSFEPSRWPGPRDLQSLIQDLEVEVLYGEDIDRFLQCVKAEVTSKMPNPFTYSAAGTKEPPWLVKRCRFRRSWVRLGASFPPRRPIAK</sequence>
<organism evidence="1 2">
    <name type="scientific">Symbiodinium natans</name>
    <dbReference type="NCBI Taxonomy" id="878477"/>
    <lineage>
        <taxon>Eukaryota</taxon>
        <taxon>Sar</taxon>
        <taxon>Alveolata</taxon>
        <taxon>Dinophyceae</taxon>
        <taxon>Suessiales</taxon>
        <taxon>Symbiodiniaceae</taxon>
        <taxon>Symbiodinium</taxon>
    </lineage>
</organism>
<reference evidence="1" key="1">
    <citation type="submission" date="2021-02" db="EMBL/GenBank/DDBJ databases">
        <authorList>
            <person name="Dougan E. K."/>
            <person name="Rhodes N."/>
            <person name="Thang M."/>
            <person name="Chan C."/>
        </authorList>
    </citation>
    <scope>NUCLEOTIDE SEQUENCE</scope>
</reference>